<dbReference type="AlphaFoldDB" id="A0AAV1ZZ41"/>
<comment type="caution">
    <text evidence="1">The sequence shown here is derived from an EMBL/GenBank/DDBJ whole genome shotgun (WGS) entry which is preliminary data.</text>
</comment>
<sequence length="152" mass="16819">MRTKRGIWRLGKVPSANIKNGKYQKLLPALLSKGWPKSLPFFGEGTLSPVASSVTDSIPSGCRQGVTILRVLALELTRRSFGVVECLCSTTSGHRLAENHRLLGRIFLDYVTRIFAGDKLPFADSEWVLIRVVVALRFDSCQFLGGLQDLTL</sequence>
<protein>
    <submittedName>
        <fullName evidence="1">Uncharacterized protein</fullName>
    </submittedName>
</protein>
<reference evidence="1 2" key="1">
    <citation type="submission" date="2024-04" db="EMBL/GenBank/DDBJ databases">
        <authorList>
            <person name="Rising A."/>
            <person name="Reimegard J."/>
            <person name="Sonavane S."/>
            <person name="Akerstrom W."/>
            <person name="Nylinder S."/>
            <person name="Hedman E."/>
            <person name="Kallberg Y."/>
        </authorList>
    </citation>
    <scope>NUCLEOTIDE SEQUENCE [LARGE SCALE GENOMIC DNA]</scope>
</reference>
<dbReference type="EMBL" id="CAXIEN010000086">
    <property type="protein sequence ID" value="CAL1275655.1"/>
    <property type="molecule type" value="Genomic_DNA"/>
</dbReference>
<dbReference type="Proteomes" id="UP001497382">
    <property type="component" value="Unassembled WGS sequence"/>
</dbReference>
<proteinExistence type="predicted"/>
<name>A0AAV1ZZ41_9ARAC</name>
<organism evidence="1 2">
    <name type="scientific">Larinioides sclopetarius</name>
    <dbReference type="NCBI Taxonomy" id="280406"/>
    <lineage>
        <taxon>Eukaryota</taxon>
        <taxon>Metazoa</taxon>
        <taxon>Ecdysozoa</taxon>
        <taxon>Arthropoda</taxon>
        <taxon>Chelicerata</taxon>
        <taxon>Arachnida</taxon>
        <taxon>Araneae</taxon>
        <taxon>Araneomorphae</taxon>
        <taxon>Entelegynae</taxon>
        <taxon>Araneoidea</taxon>
        <taxon>Araneidae</taxon>
        <taxon>Larinioides</taxon>
    </lineage>
</organism>
<evidence type="ECO:0000313" key="2">
    <source>
        <dbReference type="Proteomes" id="UP001497382"/>
    </source>
</evidence>
<accession>A0AAV1ZZ41</accession>
<evidence type="ECO:0000313" key="1">
    <source>
        <dbReference type="EMBL" id="CAL1275655.1"/>
    </source>
</evidence>
<gene>
    <name evidence="1" type="ORF">LARSCL_LOCUS8212</name>
</gene>
<keyword evidence="2" id="KW-1185">Reference proteome</keyword>